<proteinExistence type="predicted"/>
<dbReference type="InterPro" id="IPR041413">
    <property type="entry name" value="MLTR_LBD"/>
</dbReference>
<comment type="caution">
    <text evidence="3">The sequence shown here is derived from an EMBL/GenBank/DDBJ whole genome shotgun (WGS) entry which is preliminary data.</text>
</comment>
<dbReference type="Gene3D" id="1.10.260.40">
    <property type="entry name" value="lambda repressor-like DNA-binding domains"/>
    <property type="match status" value="1"/>
</dbReference>
<dbReference type="Pfam" id="PF17765">
    <property type="entry name" value="MLTR_LBD"/>
    <property type="match status" value="1"/>
</dbReference>
<dbReference type="CDD" id="cd00093">
    <property type="entry name" value="HTH_XRE"/>
    <property type="match status" value="1"/>
</dbReference>
<reference evidence="3 4" key="1">
    <citation type="submission" date="2020-03" db="EMBL/GenBank/DDBJ databases">
        <title>Two novel Motilibacter sp.</title>
        <authorList>
            <person name="Liu S."/>
        </authorList>
    </citation>
    <scope>NUCLEOTIDE SEQUENCE [LARGE SCALE GENOMIC DNA]</scope>
    <source>
        <strain evidence="3 4">E257</strain>
    </source>
</reference>
<dbReference type="EMBL" id="JAANNP010000095">
    <property type="protein sequence ID" value="NHC16118.1"/>
    <property type="molecule type" value="Genomic_DNA"/>
</dbReference>
<dbReference type="PROSITE" id="PS50943">
    <property type="entry name" value="HTH_CROC1"/>
    <property type="match status" value="1"/>
</dbReference>
<keyword evidence="4" id="KW-1185">Reference proteome</keyword>
<gene>
    <name evidence="3" type="ORF">G9H71_20230</name>
</gene>
<dbReference type="InterPro" id="IPR010982">
    <property type="entry name" value="Lambda_DNA-bd_dom_sf"/>
</dbReference>
<dbReference type="Gene3D" id="3.30.450.180">
    <property type="match status" value="1"/>
</dbReference>
<dbReference type="Pfam" id="PF13560">
    <property type="entry name" value="HTH_31"/>
    <property type="match status" value="1"/>
</dbReference>
<dbReference type="InterPro" id="IPR001387">
    <property type="entry name" value="Cro/C1-type_HTH"/>
</dbReference>
<evidence type="ECO:0000313" key="3">
    <source>
        <dbReference type="EMBL" id="NHC16118.1"/>
    </source>
</evidence>
<feature type="compositionally biased region" description="Low complexity" evidence="1">
    <location>
        <begin position="287"/>
        <end position="302"/>
    </location>
</feature>
<evidence type="ECO:0000256" key="1">
    <source>
        <dbReference type="SAM" id="MobiDB-lite"/>
    </source>
</evidence>
<organism evidence="3 4">
    <name type="scientific">Motilibacter deserti</name>
    <dbReference type="NCBI Taxonomy" id="2714956"/>
    <lineage>
        <taxon>Bacteria</taxon>
        <taxon>Bacillati</taxon>
        <taxon>Actinomycetota</taxon>
        <taxon>Actinomycetes</taxon>
        <taxon>Motilibacterales</taxon>
        <taxon>Motilibacteraceae</taxon>
        <taxon>Motilibacter</taxon>
    </lineage>
</organism>
<feature type="region of interest" description="Disordered" evidence="1">
    <location>
        <begin position="281"/>
        <end position="302"/>
    </location>
</feature>
<sequence length="302" mass="33359">MAASTELGEFLRTRRASVTPEDVGLDAARPGRRVRGLRREEVAQLAGVSVDYYTRLEQGRHSSPSEAVVEALARALGLDAAAAAHLSDLARPVRRSPARPQAQRVRPAVHQLLASLVDHPAFVVGRRTDILASNALARALMTDWERLPVRQRNYTRWVLLDPDARAAYLDWRSVAADVVGTLRLYAGRHPDDPQLNELVGELTLQSPEFRRWWDDHRVHERTHGTKRMHHPQIGDITISYEALALPGDPDQTLFVYTTDPGSASQDNLRLLASWAAQQRKGSVRGLPASPAAPSATWPGPTG</sequence>
<dbReference type="PANTHER" id="PTHR35010">
    <property type="entry name" value="BLL4672 PROTEIN-RELATED"/>
    <property type="match status" value="1"/>
</dbReference>
<feature type="domain" description="HTH cro/C1-type" evidence="2">
    <location>
        <begin position="32"/>
        <end position="83"/>
    </location>
</feature>
<name>A0ABX0GZW9_9ACTN</name>
<dbReference type="RefSeq" id="WP_166284587.1">
    <property type="nucleotide sequence ID" value="NZ_JAANNP010000095.1"/>
</dbReference>
<protein>
    <submittedName>
        <fullName evidence="3">Helix-turn-helix domain-containing protein</fullName>
    </submittedName>
</protein>
<evidence type="ECO:0000313" key="4">
    <source>
        <dbReference type="Proteomes" id="UP000800981"/>
    </source>
</evidence>
<accession>A0ABX0GZW9</accession>
<dbReference type="SUPFAM" id="SSF47413">
    <property type="entry name" value="lambda repressor-like DNA-binding domains"/>
    <property type="match status" value="1"/>
</dbReference>
<evidence type="ECO:0000259" key="2">
    <source>
        <dbReference type="PROSITE" id="PS50943"/>
    </source>
</evidence>
<dbReference type="SMART" id="SM00530">
    <property type="entry name" value="HTH_XRE"/>
    <property type="match status" value="1"/>
</dbReference>
<dbReference type="PANTHER" id="PTHR35010:SF2">
    <property type="entry name" value="BLL4672 PROTEIN"/>
    <property type="match status" value="1"/>
</dbReference>
<dbReference type="Proteomes" id="UP000800981">
    <property type="component" value="Unassembled WGS sequence"/>
</dbReference>